<feature type="domain" description="Globin" evidence="18">
    <location>
        <begin position="11"/>
        <end position="146"/>
    </location>
</feature>
<keyword evidence="21" id="KW-1185">Reference proteome</keyword>
<dbReference type="Gene3D" id="1.10.490.10">
    <property type="entry name" value="Globins"/>
    <property type="match status" value="1"/>
</dbReference>
<dbReference type="CDD" id="cd06184">
    <property type="entry name" value="flavohem_like_fad_nad_binding"/>
    <property type="match status" value="1"/>
</dbReference>
<name>A0A506VA07_9GAMM</name>
<feature type="active site" description="Charge relay system" evidence="17">
    <location>
        <position position="105"/>
    </location>
</feature>
<dbReference type="GO" id="GO:0019825">
    <property type="term" value="F:oxygen binding"/>
    <property type="evidence" value="ECO:0007669"/>
    <property type="project" value="InterPro"/>
</dbReference>
<evidence type="ECO:0000313" key="21">
    <source>
        <dbReference type="Proteomes" id="UP000319523"/>
    </source>
</evidence>
<keyword evidence="5 17" id="KW-0349">Heme</keyword>
<feature type="binding site" evidence="17">
    <location>
        <begin position="397"/>
        <end position="400"/>
    </location>
    <ligand>
        <name>FAD</name>
        <dbReference type="ChEBI" id="CHEBI:57692"/>
    </ligand>
</feature>
<dbReference type="AlphaFoldDB" id="A0A506VA07"/>
<dbReference type="PROSITE" id="PS51384">
    <property type="entry name" value="FAD_FR"/>
    <property type="match status" value="1"/>
</dbReference>
<evidence type="ECO:0000256" key="12">
    <source>
        <dbReference type="ARBA" id="ARBA00023004"/>
    </source>
</evidence>
<evidence type="ECO:0000256" key="14">
    <source>
        <dbReference type="ARBA" id="ARBA00025094"/>
    </source>
</evidence>
<feature type="domain" description="FAD-binding FR-type" evidence="19">
    <location>
        <begin position="160"/>
        <end position="265"/>
    </location>
</feature>
<evidence type="ECO:0000256" key="10">
    <source>
        <dbReference type="ARBA" id="ARBA00022857"/>
    </source>
</evidence>
<dbReference type="GO" id="GO:0071500">
    <property type="term" value="P:cellular response to nitrosative stress"/>
    <property type="evidence" value="ECO:0007669"/>
    <property type="project" value="TreeGrafter"/>
</dbReference>
<feature type="binding site" evidence="17">
    <location>
        <position position="198"/>
    </location>
    <ligand>
        <name>FAD</name>
        <dbReference type="ChEBI" id="CHEBI:57692"/>
    </ligand>
</feature>
<dbReference type="SUPFAM" id="SSF52343">
    <property type="entry name" value="Ferredoxin reductase-like, C-terminal NADP-linked domain"/>
    <property type="match status" value="1"/>
</dbReference>
<dbReference type="InterPro" id="IPR001433">
    <property type="entry name" value="OxRdtase_FAD/NAD-bd"/>
</dbReference>
<dbReference type="PANTHER" id="PTHR43396">
    <property type="entry name" value="FLAVOHEMOPROTEIN"/>
    <property type="match status" value="1"/>
</dbReference>
<evidence type="ECO:0000256" key="3">
    <source>
        <dbReference type="ARBA" id="ARBA00022448"/>
    </source>
</evidence>
<dbReference type="FunFam" id="3.40.50.80:FF:000010">
    <property type="entry name" value="Flavohemoprotein"/>
    <property type="match status" value="1"/>
</dbReference>
<dbReference type="Gene3D" id="3.40.50.80">
    <property type="entry name" value="Nucleotide-binding domain of ferredoxin-NADP reductase (FNR) module"/>
    <property type="match status" value="1"/>
</dbReference>
<evidence type="ECO:0000313" key="20">
    <source>
        <dbReference type="EMBL" id="TPW42346.1"/>
    </source>
</evidence>
<dbReference type="PANTHER" id="PTHR43396:SF3">
    <property type="entry name" value="FLAVOHEMOPROTEIN"/>
    <property type="match status" value="1"/>
</dbReference>
<comment type="catalytic activity">
    <reaction evidence="15 17">
        <text>2 nitric oxide + NADH + 2 O2 = 2 nitrate + NAD(+) + H(+)</text>
        <dbReference type="Rhea" id="RHEA:19469"/>
        <dbReference type="ChEBI" id="CHEBI:15378"/>
        <dbReference type="ChEBI" id="CHEBI:15379"/>
        <dbReference type="ChEBI" id="CHEBI:16480"/>
        <dbReference type="ChEBI" id="CHEBI:17632"/>
        <dbReference type="ChEBI" id="CHEBI:57540"/>
        <dbReference type="ChEBI" id="CHEBI:57945"/>
        <dbReference type="EC" id="1.14.12.17"/>
    </reaction>
</comment>
<dbReference type="NCBIfam" id="NF009805">
    <property type="entry name" value="PRK13289.1"/>
    <property type="match status" value="1"/>
</dbReference>
<comment type="similarity">
    <text evidence="1 17">In the C-terminal section; belongs to the flavoprotein pyridine nucleotide cytochrome reductase family.</text>
</comment>
<evidence type="ECO:0000256" key="7">
    <source>
        <dbReference type="ARBA" id="ARBA00022630"/>
    </source>
</evidence>
<feature type="site" description="Influences the redox potential of the prosthetic heme and FAD groups" evidence="17">
    <location>
        <position position="94"/>
    </location>
</feature>
<dbReference type="FunFam" id="1.10.490.10:FF:000003">
    <property type="entry name" value="Flavohemoprotein"/>
    <property type="match status" value="1"/>
</dbReference>
<keyword evidence="10 17" id="KW-0521">NADP</keyword>
<dbReference type="InterPro" id="IPR012292">
    <property type="entry name" value="Globin/Proto"/>
</dbReference>
<feature type="site" description="Influences the redox potential of the prosthetic heme and FAD groups" evidence="17">
    <location>
        <position position="396"/>
    </location>
</feature>
<keyword evidence="3 17" id="KW-0813">Transport</keyword>
<keyword evidence="7 17" id="KW-0285">Flavoprotein</keyword>
<comment type="domain">
    <text evidence="17">Consists of two distinct domains; an N-terminal heme-containing oxygen-binding domain and a C-terminal reductase domain with binding sites for FAD and NAD(P)H.</text>
</comment>
<dbReference type="GO" id="GO:0046872">
    <property type="term" value="F:metal ion binding"/>
    <property type="evidence" value="ECO:0007669"/>
    <property type="project" value="UniProtKB-KW"/>
</dbReference>
<dbReference type="GO" id="GO:0009636">
    <property type="term" value="P:response to toxic substance"/>
    <property type="evidence" value="ECO:0007669"/>
    <property type="project" value="UniProtKB-KW"/>
</dbReference>
<evidence type="ECO:0000256" key="4">
    <source>
        <dbReference type="ARBA" id="ARBA00022575"/>
    </source>
</evidence>
<reference evidence="20 21" key="1">
    <citation type="submission" date="2019-06" db="EMBL/GenBank/DDBJ databases">
        <authorList>
            <person name="Yang Y."/>
        </authorList>
    </citation>
    <scope>NUCLEOTIDE SEQUENCE [LARGE SCALE GENOMIC DNA]</scope>
    <source>
        <strain evidence="20 21">BIT-26</strain>
    </source>
</reference>
<dbReference type="GO" id="GO:0005344">
    <property type="term" value="F:oxygen carrier activity"/>
    <property type="evidence" value="ECO:0007669"/>
    <property type="project" value="UniProtKB-UniRule"/>
</dbReference>
<dbReference type="InterPro" id="IPR017927">
    <property type="entry name" value="FAD-bd_FR_type"/>
</dbReference>
<dbReference type="CDD" id="cd14776">
    <property type="entry name" value="HmpEc-globin-like"/>
    <property type="match status" value="1"/>
</dbReference>
<dbReference type="Proteomes" id="UP000319523">
    <property type="component" value="Unassembled WGS sequence"/>
</dbReference>
<evidence type="ECO:0000259" key="19">
    <source>
        <dbReference type="PROSITE" id="PS51384"/>
    </source>
</evidence>
<proteinExistence type="inferred from homology"/>
<keyword evidence="13 17" id="KW-0520">NAD</keyword>
<evidence type="ECO:0000256" key="8">
    <source>
        <dbReference type="ARBA" id="ARBA00022723"/>
    </source>
</evidence>
<dbReference type="GO" id="GO:0071949">
    <property type="term" value="F:FAD binding"/>
    <property type="evidence" value="ECO:0007669"/>
    <property type="project" value="InterPro"/>
</dbReference>
<keyword evidence="8 17" id="KW-0479">Metal-binding</keyword>
<dbReference type="PRINTS" id="PR00371">
    <property type="entry name" value="FPNCR"/>
</dbReference>
<dbReference type="EMBL" id="VHQI01000005">
    <property type="protein sequence ID" value="TPW42346.1"/>
    <property type="molecule type" value="Genomic_DNA"/>
</dbReference>
<dbReference type="SUPFAM" id="SSF63380">
    <property type="entry name" value="Riboflavin synthase domain-like"/>
    <property type="match status" value="1"/>
</dbReference>
<dbReference type="OrthoDB" id="9801223at2"/>
<dbReference type="Pfam" id="PF00175">
    <property type="entry name" value="NAD_binding_1"/>
    <property type="match status" value="1"/>
</dbReference>
<evidence type="ECO:0000256" key="16">
    <source>
        <dbReference type="ARBA" id="ARBA00049433"/>
    </source>
</evidence>
<gene>
    <name evidence="20" type="primary">hmpA</name>
    <name evidence="17" type="synonym">hmp</name>
    <name evidence="20" type="ORF">FKM52_09940</name>
</gene>
<feature type="binding site" evidence="17">
    <location>
        <begin position="214"/>
        <end position="217"/>
    </location>
    <ligand>
        <name>FAD</name>
        <dbReference type="ChEBI" id="CHEBI:57692"/>
    </ligand>
</feature>
<organism evidence="20 21">
    <name type="scientific">Mixta tenebrionis</name>
    <dbReference type="NCBI Taxonomy" id="2562439"/>
    <lineage>
        <taxon>Bacteria</taxon>
        <taxon>Pseudomonadati</taxon>
        <taxon>Pseudomonadota</taxon>
        <taxon>Gammaproteobacteria</taxon>
        <taxon>Enterobacterales</taxon>
        <taxon>Erwiniaceae</taxon>
        <taxon>Mixta</taxon>
    </lineage>
</organism>
<dbReference type="InterPro" id="IPR017938">
    <property type="entry name" value="Riboflavin_synthase-like_b-brl"/>
</dbReference>
<dbReference type="InterPro" id="IPR000971">
    <property type="entry name" value="Globin"/>
</dbReference>
<dbReference type="FunFam" id="2.40.30.10:FF:000034">
    <property type="entry name" value="Flavohemoprotein"/>
    <property type="match status" value="1"/>
</dbReference>
<dbReference type="GO" id="GO:0008941">
    <property type="term" value="F:nitric oxide dioxygenase NAD(P)H activity"/>
    <property type="evidence" value="ECO:0007669"/>
    <property type="project" value="UniProtKB-UniRule"/>
</dbReference>
<evidence type="ECO:0000256" key="5">
    <source>
        <dbReference type="ARBA" id="ARBA00022617"/>
    </source>
</evidence>
<comment type="catalytic activity">
    <reaction evidence="16 17">
        <text>2 nitric oxide + NADPH + 2 O2 = 2 nitrate + NADP(+) + H(+)</text>
        <dbReference type="Rhea" id="RHEA:19465"/>
        <dbReference type="ChEBI" id="CHEBI:15378"/>
        <dbReference type="ChEBI" id="CHEBI:15379"/>
        <dbReference type="ChEBI" id="CHEBI:16480"/>
        <dbReference type="ChEBI" id="CHEBI:17632"/>
        <dbReference type="ChEBI" id="CHEBI:57783"/>
        <dbReference type="ChEBI" id="CHEBI:58349"/>
        <dbReference type="EC" id="1.14.12.17"/>
    </reaction>
</comment>
<feature type="site" description="Involved in heme-bound ligand stabilization and O-O bond activation" evidence="17">
    <location>
        <position position="39"/>
    </location>
</feature>
<evidence type="ECO:0000256" key="13">
    <source>
        <dbReference type="ARBA" id="ARBA00023027"/>
    </source>
</evidence>
<protein>
    <recommendedName>
        <fullName evidence="17">Flavohemoprotein</fullName>
    </recommendedName>
    <alternativeName>
        <fullName evidence="17">Flavohemoglobin</fullName>
    </alternativeName>
    <alternativeName>
        <fullName evidence="17">Hemoglobin-like protein</fullName>
    </alternativeName>
    <alternativeName>
        <fullName evidence="17">Nitric oxide dioxygenase</fullName>
        <shortName evidence="17">NO oxygenase</shortName>
        <shortName evidence="17">NOD</shortName>
        <ecNumber evidence="17">1.14.12.17</ecNumber>
    </alternativeName>
</protein>
<evidence type="ECO:0000256" key="9">
    <source>
        <dbReference type="ARBA" id="ARBA00022827"/>
    </source>
</evidence>
<comment type="similarity">
    <text evidence="2 17">Belongs to the globin family. Two-domain flavohemoproteins subfamily.</text>
</comment>
<dbReference type="PROSITE" id="PS01033">
    <property type="entry name" value="GLOBIN"/>
    <property type="match status" value="1"/>
</dbReference>
<evidence type="ECO:0000256" key="11">
    <source>
        <dbReference type="ARBA" id="ARBA00023002"/>
    </source>
</evidence>
<feature type="binding site" description="proximal binding residue" evidence="17">
    <location>
        <position position="95"/>
    </location>
    <ligand>
        <name>heme b</name>
        <dbReference type="ChEBI" id="CHEBI:60344"/>
    </ligand>
    <ligandPart>
        <name>Fe</name>
        <dbReference type="ChEBI" id="CHEBI:18248"/>
    </ligandPart>
</feature>
<keyword evidence="9 17" id="KW-0274">FAD</keyword>
<feature type="active site" description="Charge relay system" evidence="17">
    <location>
        <position position="145"/>
    </location>
</feature>
<comment type="caution">
    <text evidence="20">The sequence shown here is derived from an EMBL/GenBank/DDBJ whole genome shotgun (WGS) entry which is preliminary data.</text>
</comment>
<dbReference type="GO" id="GO:0046210">
    <property type="term" value="P:nitric oxide catabolic process"/>
    <property type="evidence" value="ECO:0007669"/>
    <property type="project" value="TreeGrafter"/>
</dbReference>
<dbReference type="InterPro" id="IPR023950">
    <property type="entry name" value="Hmp"/>
</dbReference>
<comment type="cofactor">
    <cofactor evidence="17">
        <name>FAD</name>
        <dbReference type="ChEBI" id="CHEBI:57692"/>
    </cofactor>
    <text evidence="17">Binds 1 FAD per subunit.</text>
</comment>
<dbReference type="InterPro" id="IPR039261">
    <property type="entry name" value="FNR_nucleotide-bd"/>
</dbReference>
<evidence type="ECO:0000256" key="1">
    <source>
        <dbReference type="ARBA" id="ARBA00006401"/>
    </source>
</evidence>
<feature type="binding site" evidence="17">
    <location>
        <begin position="278"/>
        <end position="283"/>
    </location>
    <ligand>
        <name>NADP(+)</name>
        <dbReference type="ChEBI" id="CHEBI:58349"/>
    </ligand>
</feature>
<dbReference type="InterPro" id="IPR001709">
    <property type="entry name" value="Flavoprot_Pyr_Nucl_cyt_Rdtase"/>
</dbReference>
<comment type="function">
    <text evidence="14 17">Is involved in NO detoxification in an aerobic process, termed nitric oxide dioxygenase (NOD) reaction that utilizes O(2) and NAD(P)H to convert NO to nitrate, which protects the bacterium from various noxious nitrogen compounds. Therefore, plays a central role in the inducible response to nitrosative stress.</text>
</comment>
<dbReference type="SUPFAM" id="SSF46458">
    <property type="entry name" value="Globin-like"/>
    <property type="match status" value="1"/>
</dbReference>
<dbReference type="HAMAP" id="MF_01252">
    <property type="entry name" value="Hmp"/>
    <property type="match status" value="1"/>
</dbReference>
<comment type="cofactor">
    <cofactor evidence="17">
        <name>heme b</name>
        <dbReference type="ChEBI" id="CHEBI:60344"/>
    </cofactor>
    <text evidence="17">Binds 1 heme b (iron(II)-protoporphyrin IX) group per subunit.</text>
</comment>
<keyword evidence="4 17" id="KW-0216">Detoxification</keyword>
<keyword evidence="12 17" id="KW-0408">Iron</keyword>
<keyword evidence="11 17" id="KW-0560">Oxidoreductase</keyword>
<evidence type="ECO:0000256" key="2">
    <source>
        <dbReference type="ARBA" id="ARBA00008414"/>
    </source>
</evidence>
<sequence length="404" mass="44972">MLYSYYWRFTMLDAQTIAIVKSTLPAIAETGPALTAKFYDRMFTYNPEMKDVFNMSNQRNGAQRQALFDAICAYGANIENLEALLPAVERIAQKHTSFSVKPEQYQIVGKHLLATIDEMLHPGNEVLEAWAQAYGVLANVFIQREEAIYHEHEAQPGGWRGVRPFRISAIQQQSEVIKSFTLTPVDGKPVAAFHPGQYLGVHVQDAEFANHEIRQYSLTQAPNGHDYRIAVKHEPLGTVSGWLHAKAKVGDIVNLAAPAGDFFLQVTPEMPVTLISAGVGLTPMLAMLHGLAAEKHPAPVTWLHAADNGSRQAFADEVAQTGAQLPHFKSYVWYSHPRTEDAGRFNAQGLMDLSVFADELGDKHRQFYLCGPIGFMQFIARQLLDAGVPNQHIHYEVFGPHKVV</sequence>
<evidence type="ECO:0000259" key="18">
    <source>
        <dbReference type="PROSITE" id="PS01033"/>
    </source>
</evidence>
<feature type="region of interest" description="Reductase" evidence="17">
    <location>
        <begin position="157"/>
        <end position="404"/>
    </location>
</feature>
<accession>A0A506VA07</accession>
<evidence type="ECO:0000256" key="15">
    <source>
        <dbReference type="ARBA" id="ARBA00048649"/>
    </source>
</evidence>
<evidence type="ECO:0000256" key="6">
    <source>
        <dbReference type="ARBA" id="ARBA00022621"/>
    </source>
</evidence>
<evidence type="ECO:0000256" key="17">
    <source>
        <dbReference type="HAMAP-Rule" id="MF_01252"/>
    </source>
</evidence>
<dbReference type="PRINTS" id="PR00410">
    <property type="entry name" value="PHEHYDRXLASE"/>
</dbReference>
<dbReference type="Gene3D" id="2.40.30.10">
    <property type="entry name" value="Translation factors"/>
    <property type="match status" value="1"/>
</dbReference>
<keyword evidence="6 17" id="KW-0561">Oxygen transport</keyword>
<dbReference type="Pfam" id="PF00042">
    <property type="entry name" value="Globin"/>
    <property type="match status" value="1"/>
</dbReference>
<dbReference type="GO" id="GO:0020037">
    <property type="term" value="F:heme binding"/>
    <property type="evidence" value="ECO:0007669"/>
    <property type="project" value="InterPro"/>
</dbReference>
<dbReference type="InterPro" id="IPR009050">
    <property type="entry name" value="Globin-like_sf"/>
</dbReference>
<dbReference type="EC" id="1.14.12.17" evidence="17"/>